<dbReference type="PANTHER" id="PTHR30269:SF23">
    <property type="entry name" value="MEMBRANE TRANSPORTER PROTEIN YDHB-RELATED"/>
    <property type="match status" value="1"/>
</dbReference>
<feature type="transmembrane region" description="Helical" evidence="7">
    <location>
        <begin position="149"/>
        <end position="167"/>
    </location>
</feature>
<dbReference type="EMBL" id="CP005290">
    <property type="protein sequence ID" value="AGK62084.1"/>
    <property type="molecule type" value="Genomic_DNA"/>
</dbReference>
<keyword evidence="2" id="KW-0813">Transport</keyword>
<dbReference type="Proteomes" id="UP000013307">
    <property type="component" value="Chromosome"/>
</dbReference>
<dbReference type="AlphaFoldDB" id="N0BEN3"/>
<dbReference type="KEGG" id="ast:Asulf_02128"/>
<dbReference type="RefSeq" id="WP_015591680.1">
    <property type="nucleotide sequence ID" value="NC_021169.1"/>
</dbReference>
<feature type="transmembrane region" description="Helical" evidence="7">
    <location>
        <begin position="264"/>
        <end position="285"/>
    </location>
</feature>
<evidence type="ECO:0000313" key="9">
    <source>
        <dbReference type="Proteomes" id="UP000013307"/>
    </source>
</evidence>
<name>N0BEN3_9EURY</name>
<keyword evidence="6 7" id="KW-0472">Membrane</keyword>
<reference evidence="8 9" key="1">
    <citation type="journal article" date="2013" name="Genome Announc.">
        <title>Complete Genome Sequence of the Thermophilic and Facultatively Chemolithoautotrophic Sulfate Reducer Archaeoglobus sulfaticallidus Strain PM70-1T.</title>
        <authorList>
            <person name="Stokke R."/>
            <person name="Hocking W.P."/>
            <person name="Steinsbu B.O."/>
            <person name="Steen I.H."/>
        </authorList>
    </citation>
    <scope>NUCLEOTIDE SEQUENCE [LARGE SCALE GENOMIC DNA]</scope>
    <source>
        <strain evidence="8">PM70-1</strain>
    </source>
</reference>
<accession>N0BEN3</accession>
<dbReference type="InterPro" id="IPR002781">
    <property type="entry name" value="TM_pro_TauE-like"/>
</dbReference>
<feature type="transmembrane region" description="Helical" evidence="7">
    <location>
        <begin position="306"/>
        <end position="330"/>
    </location>
</feature>
<dbReference type="GeneID" id="15393761"/>
<dbReference type="OrthoDB" id="50444at2157"/>
<evidence type="ECO:0000256" key="6">
    <source>
        <dbReference type="ARBA" id="ARBA00023136"/>
    </source>
</evidence>
<proteinExistence type="inferred from homology"/>
<evidence type="ECO:0000256" key="2">
    <source>
        <dbReference type="ARBA" id="ARBA00022448"/>
    </source>
</evidence>
<evidence type="ECO:0000256" key="4">
    <source>
        <dbReference type="ARBA" id="ARBA00022692"/>
    </source>
</evidence>
<gene>
    <name evidence="8" type="ORF">Asulf_02128</name>
</gene>
<evidence type="ECO:0000256" key="7">
    <source>
        <dbReference type="RuleBase" id="RU363041"/>
    </source>
</evidence>
<evidence type="ECO:0000256" key="5">
    <source>
        <dbReference type="ARBA" id="ARBA00022989"/>
    </source>
</evidence>
<dbReference type="PANTHER" id="PTHR30269">
    <property type="entry name" value="TRANSMEMBRANE PROTEIN YFCA"/>
    <property type="match status" value="1"/>
</dbReference>
<evidence type="ECO:0000313" key="8">
    <source>
        <dbReference type="EMBL" id="AGK62084.1"/>
    </source>
</evidence>
<dbReference type="STRING" id="387631.Asulf_02128"/>
<feature type="transmembrane region" description="Helical" evidence="7">
    <location>
        <begin position="47"/>
        <end position="80"/>
    </location>
</feature>
<evidence type="ECO:0000256" key="3">
    <source>
        <dbReference type="ARBA" id="ARBA00022475"/>
    </source>
</evidence>
<organism evidence="8 9">
    <name type="scientific">Archaeoglobus sulfaticallidus PM70-1</name>
    <dbReference type="NCBI Taxonomy" id="387631"/>
    <lineage>
        <taxon>Archaea</taxon>
        <taxon>Methanobacteriati</taxon>
        <taxon>Methanobacteriota</taxon>
        <taxon>Archaeoglobi</taxon>
        <taxon>Archaeoglobales</taxon>
        <taxon>Archaeoglobaceae</taxon>
        <taxon>Archaeoglobus</taxon>
    </lineage>
</organism>
<keyword evidence="5 7" id="KW-1133">Transmembrane helix</keyword>
<keyword evidence="3 7" id="KW-1003">Cell membrane</keyword>
<dbReference type="Pfam" id="PF01925">
    <property type="entry name" value="TauE"/>
    <property type="match status" value="1"/>
</dbReference>
<comment type="subcellular location">
    <subcellularLocation>
        <location evidence="1 7">Cell membrane</location>
        <topology evidence="1 7">Multi-pass membrane protein</topology>
    </subcellularLocation>
</comment>
<comment type="similarity">
    <text evidence="7">Belongs to the 4-toluene sulfonate uptake permease (TSUP) (TC 2.A.102) family.</text>
</comment>
<protein>
    <recommendedName>
        <fullName evidence="7">Probable membrane transporter protein</fullName>
    </recommendedName>
</protein>
<evidence type="ECO:0000256" key="1">
    <source>
        <dbReference type="ARBA" id="ARBA00004651"/>
    </source>
</evidence>
<feature type="transmembrane region" description="Helical" evidence="7">
    <location>
        <begin position="236"/>
        <end position="258"/>
    </location>
</feature>
<feature type="transmembrane region" description="Helical" evidence="7">
    <location>
        <begin position="117"/>
        <end position="137"/>
    </location>
</feature>
<feature type="transmembrane region" description="Helical" evidence="7">
    <location>
        <begin position="208"/>
        <end position="229"/>
    </location>
</feature>
<dbReference type="eggNOG" id="arCOG02050">
    <property type="taxonomic scope" value="Archaea"/>
</dbReference>
<feature type="transmembrane region" description="Helical" evidence="7">
    <location>
        <begin position="15"/>
        <end position="35"/>
    </location>
</feature>
<sequence>MVTELKSAKKSRQTVLAAISAIILIAGILAWFFLQGGAMGVSLWSEWVIFLFLFTFVIGILGPMSGVGGGVIFVGLGMAILPFHVDFIRGAGLVAALTTALSSAPHFTKKGLANFKVAAPLVVVSTIFSIMGSVFGLWISNAFPQGSSYVKVSLGVVLFIMLAALATSKNVEYPETKKQDRLSKMLNIYGEWYEPTLNRVVEYRVGNLPIGLLFFAGVGFVAGMFGLGAGWANVPVLNLIMGVPLKAAVATSMVILAINDSASLWVYLSKGAVLPLIVVPTVLGIGIGSRIGSRIAVRTKPKVIKYLVIGLIGLSAIVNIIQGLSSMGVFKW</sequence>
<keyword evidence="9" id="KW-1185">Reference proteome</keyword>
<dbReference type="HOGENOM" id="CLU_045498_5_2_2"/>
<keyword evidence="4 7" id="KW-0812">Transmembrane</keyword>
<dbReference type="GO" id="GO:0005886">
    <property type="term" value="C:plasma membrane"/>
    <property type="evidence" value="ECO:0007669"/>
    <property type="project" value="UniProtKB-SubCell"/>
</dbReference>
<feature type="transmembrane region" description="Helical" evidence="7">
    <location>
        <begin position="87"/>
        <end position="105"/>
    </location>
</feature>
<dbReference type="InterPro" id="IPR052017">
    <property type="entry name" value="TSUP"/>
</dbReference>